<name>A0A515EUC8_9BURK</name>
<evidence type="ECO:0000313" key="2">
    <source>
        <dbReference type="Proteomes" id="UP000317365"/>
    </source>
</evidence>
<protein>
    <submittedName>
        <fullName evidence="1">Uncharacterized protein</fullName>
    </submittedName>
</protein>
<sequence>MNHSDTLIYAQLAVSRERLRQALGAASQATGTHASGGGGTPAGASSIPAWLMAVLQTPNPDMVRTLVTAWWAQHPWRTAAGAAVGVAQGALAPIAQRNPMALVSAAVGVGAVLVLVKPWRWTALLPMVLGCVPPLLARTAAPASTPELPPWAAALLGVLLRTKP</sequence>
<evidence type="ECO:0000313" key="1">
    <source>
        <dbReference type="EMBL" id="QDL56282.1"/>
    </source>
</evidence>
<accession>A0A515EUC8</accession>
<organism evidence="1 2">
    <name type="scientific">Rhodoferax aquaticus</name>
    <dbReference type="NCBI Taxonomy" id="2527691"/>
    <lineage>
        <taxon>Bacteria</taxon>
        <taxon>Pseudomonadati</taxon>
        <taxon>Pseudomonadota</taxon>
        <taxon>Betaproteobacteria</taxon>
        <taxon>Burkholderiales</taxon>
        <taxon>Comamonadaceae</taxon>
        <taxon>Rhodoferax</taxon>
    </lineage>
</organism>
<reference evidence="2" key="1">
    <citation type="submission" date="2019-02" db="EMBL/GenBank/DDBJ databases">
        <title>Complete genome sequence of Rhodoferax sp. Gr-4.</title>
        <authorList>
            <person name="Jin L."/>
        </authorList>
    </citation>
    <scope>NUCLEOTIDE SEQUENCE [LARGE SCALE GENOMIC DNA]</scope>
    <source>
        <strain evidence="2">Gr-4</strain>
    </source>
</reference>
<proteinExistence type="predicted"/>
<keyword evidence="2" id="KW-1185">Reference proteome</keyword>
<dbReference type="KEGG" id="rhg:EXZ61_20155"/>
<dbReference type="EMBL" id="CP036282">
    <property type="protein sequence ID" value="QDL56282.1"/>
    <property type="molecule type" value="Genomic_DNA"/>
</dbReference>
<gene>
    <name evidence="1" type="ORF">EXZ61_20155</name>
</gene>
<dbReference type="RefSeq" id="WP_142813721.1">
    <property type="nucleotide sequence ID" value="NZ_CP036282.1"/>
</dbReference>
<dbReference type="AlphaFoldDB" id="A0A515EUC8"/>
<dbReference type="Proteomes" id="UP000317365">
    <property type="component" value="Chromosome"/>
</dbReference>
<reference evidence="2" key="2">
    <citation type="journal article" date="2020" name="Int. J. Syst. Evol. Microbiol.">
        <title>Genomic insights into a novel species Rhodoferax aquaticus sp. nov., isolated from freshwater.</title>
        <authorList>
            <person name="Li T."/>
            <person name="Zhuo Y."/>
            <person name="Jin C.Z."/>
            <person name="Wu X."/>
            <person name="Ko S.R."/>
            <person name="Jin F.J."/>
            <person name="Ahn C.Y."/>
            <person name="Oh H.M."/>
            <person name="Lee H.G."/>
            <person name="Jin L."/>
        </authorList>
    </citation>
    <scope>NUCLEOTIDE SEQUENCE [LARGE SCALE GENOMIC DNA]</scope>
    <source>
        <strain evidence="2">Gr-4</strain>
    </source>
</reference>